<keyword evidence="17" id="KW-1185">Reference proteome</keyword>
<dbReference type="STRING" id="6573.A0A210Q9W5"/>
<evidence type="ECO:0000259" key="15">
    <source>
        <dbReference type="SMART" id="SM00085"/>
    </source>
</evidence>
<keyword evidence="8 14" id="KW-0443">Lipid metabolism</keyword>
<keyword evidence="14" id="KW-0732">Signal</keyword>
<keyword evidence="4 11" id="KW-0479">Metal-binding</keyword>
<dbReference type="InterPro" id="IPR036444">
    <property type="entry name" value="PLipase_A2_dom_sf"/>
</dbReference>
<feature type="binding site" evidence="11">
    <location>
        <position position="54"/>
    </location>
    <ligand>
        <name>Ca(2+)</name>
        <dbReference type="ChEBI" id="CHEBI:29108"/>
    </ligand>
</feature>
<name>A0A210Q9W5_MIZYE</name>
<evidence type="ECO:0000256" key="7">
    <source>
        <dbReference type="ARBA" id="ARBA00022963"/>
    </source>
</evidence>
<dbReference type="SUPFAM" id="SSF48619">
    <property type="entry name" value="Phospholipase A2, PLA2"/>
    <property type="match status" value="1"/>
</dbReference>
<dbReference type="Gene3D" id="1.20.90.10">
    <property type="entry name" value="Phospholipase A2 domain"/>
    <property type="match status" value="1"/>
</dbReference>
<comment type="caution">
    <text evidence="16">The sequence shown here is derived from an EMBL/GenBank/DDBJ whole genome shotgun (WGS) entry which is preliminary data.</text>
</comment>
<comment type="cofactor">
    <cofactor evidence="11">
        <name>Ca(2+)</name>
        <dbReference type="ChEBI" id="CHEBI:29108"/>
    </cofactor>
    <text evidence="11">Binds 1 Ca(2+) ion per subunit.</text>
</comment>
<evidence type="ECO:0000256" key="12">
    <source>
        <dbReference type="PIRSR" id="PIRSR601211-3"/>
    </source>
</evidence>
<dbReference type="InterPro" id="IPR001211">
    <property type="entry name" value="PLA2"/>
</dbReference>
<accession>A0A210Q9W5</accession>
<evidence type="ECO:0000256" key="1">
    <source>
        <dbReference type="ARBA" id="ARBA00004613"/>
    </source>
</evidence>
<dbReference type="GO" id="GO:0004623">
    <property type="term" value="F:phospholipase A2 activity"/>
    <property type="evidence" value="ECO:0007669"/>
    <property type="project" value="UniProtKB-EC"/>
</dbReference>
<evidence type="ECO:0000256" key="11">
    <source>
        <dbReference type="PIRSR" id="PIRSR601211-2"/>
    </source>
</evidence>
<evidence type="ECO:0000256" key="14">
    <source>
        <dbReference type="RuleBase" id="RU361236"/>
    </source>
</evidence>
<dbReference type="EC" id="3.1.1.4" evidence="2 14"/>
<feature type="active site" evidence="10">
    <location>
        <position position="75"/>
    </location>
</feature>
<dbReference type="OrthoDB" id="6065025at2759"/>
<evidence type="ECO:0000256" key="10">
    <source>
        <dbReference type="PIRSR" id="PIRSR601211-1"/>
    </source>
</evidence>
<organism evidence="16 17">
    <name type="scientific">Mizuhopecten yessoensis</name>
    <name type="common">Japanese scallop</name>
    <name type="synonym">Patinopecten yessoensis</name>
    <dbReference type="NCBI Taxonomy" id="6573"/>
    <lineage>
        <taxon>Eukaryota</taxon>
        <taxon>Metazoa</taxon>
        <taxon>Spiralia</taxon>
        <taxon>Lophotrochozoa</taxon>
        <taxon>Mollusca</taxon>
        <taxon>Bivalvia</taxon>
        <taxon>Autobranchia</taxon>
        <taxon>Pteriomorphia</taxon>
        <taxon>Pectinida</taxon>
        <taxon>Pectinoidea</taxon>
        <taxon>Pectinidae</taxon>
        <taxon>Mizuhopecten</taxon>
    </lineage>
</organism>
<feature type="active site" evidence="10">
    <location>
        <position position="122"/>
    </location>
</feature>
<dbReference type="SMART" id="SM00085">
    <property type="entry name" value="PA2c"/>
    <property type="match status" value="1"/>
</dbReference>
<feature type="binding site" evidence="11">
    <location>
        <position position="76"/>
    </location>
    <ligand>
        <name>Ca(2+)</name>
        <dbReference type="ChEBI" id="CHEBI:29108"/>
    </ligand>
</feature>
<keyword evidence="9 12" id="KW-1015">Disulfide bond</keyword>
<dbReference type="GO" id="GO:0016042">
    <property type="term" value="P:lipid catabolic process"/>
    <property type="evidence" value="ECO:0007669"/>
    <property type="project" value="UniProtKB-KW"/>
</dbReference>
<comment type="catalytic activity">
    <reaction evidence="14">
        <text>a 1,2-diacyl-sn-glycero-3-phosphocholine + H2O = a 1-acyl-sn-glycero-3-phosphocholine + a fatty acid + H(+)</text>
        <dbReference type="Rhea" id="RHEA:15801"/>
        <dbReference type="ChEBI" id="CHEBI:15377"/>
        <dbReference type="ChEBI" id="CHEBI:15378"/>
        <dbReference type="ChEBI" id="CHEBI:28868"/>
        <dbReference type="ChEBI" id="CHEBI:57643"/>
        <dbReference type="ChEBI" id="CHEBI:58168"/>
        <dbReference type="EC" id="3.1.1.4"/>
    </reaction>
</comment>
<evidence type="ECO:0000256" key="2">
    <source>
        <dbReference type="ARBA" id="ARBA00013278"/>
    </source>
</evidence>
<keyword evidence="5 14" id="KW-0378">Hydrolase</keyword>
<dbReference type="PANTHER" id="PTHR11716:SF47">
    <property type="entry name" value="PHOSPHOLIPASE A2-ALPHA"/>
    <property type="match status" value="1"/>
</dbReference>
<sequence>MELKVFVFSAVIVLYKVRLVCSRSIQKRSVFQLCNLIQFHSDVSCLTVNDYGCFCGLGQNGDQPLDNIDRCCYEHDTCYGDLNRCYWYIPQLLHYWYTCDHETETCTCTGNWLCQHDVCECDLQFARCLKDAFSNTEYNVAYKNYNLSRCV</sequence>
<proteinExistence type="inferred from homology"/>
<evidence type="ECO:0000256" key="13">
    <source>
        <dbReference type="RuleBase" id="RU003654"/>
    </source>
</evidence>
<evidence type="ECO:0000313" key="16">
    <source>
        <dbReference type="EMBL" id="OWF45540.1"/>
    </source>
</evidence>
<feature type="binding site" evidence="11">
    <location>
        <position position="56"/>
    </location>
    <ligand>
        <name>Ca(2+)</name>
        <dbReference type="ChEBI" id="CHEBI:29108"/>
    </ligand>
</feature>
<feature type="binding site" evidence="11">
    <location>
        <position position="58"/>
    </location>
    <ligand>
        <name>Ca(2+)</name>
        <dbReference type="ChEBI" id="CHEBI:29108"/>
    </ligand>
</feature>
<dbReference type="PROSITE" id="PS00118">
    <property type="entry name" value="PA2_HIS"/>
    <property type="match status" value="1"/>
</dbReference>
<dbReference type="GO" id="GO:0005576">
    <property type="term" value="C:extracellular region"/>
    <property type="evidence" value="ECO:0007669"/>
    <property type="project" value="UniProtKB-SubCell"/>
</dbReference>
<comment type="subcellular location">
    <subcellularLocation>
        <location evidence="1 14">Secreted</location>
    </subcellularLocation>
</comment>
<evidence type="ECO:0000313" key="17">
    <source>
        <dbReference type="Proteomes" id="UP000242188"/>
    </source>
</evidence>
<keyword evidence="7" id="KW-0442">Lipid degradation</keyword>
<feature type="signal peptide" evidence="14">
    <location>
        <begin position="1"/>
        <end position="22"/>
    </location>
</feature>
<dbReference type="PANTHER" id="PTHR11716">
    <property type="entry name" value="PHOSPHOLIPASE A2 FAMILY MEMBER"/>
    <property type="match status" value="1"/>
</dbReference>
<feature type="disulfide bond" evidence="12">
    <location>
        <begin position="71"/>
        <end position="128"/>
    </location>
</feature>
<feature type="disulfide bond" evidence="12">
    <location>
        <begin position="106"/>
        <end position="119"/>
    </location>
</feature>
<comment type="similarity">
    <text evidence="13">Belongs to the phospholipase A2 family.</text>
</comment>
<feature type="chain" id="PRO_5011822008" description="Phospholipase A2" evidence="14">
    <location>
        <begin position="23"/>
        <end position="151"/>
    </location>
</feature>
<dbReference type="PROSITE" id="PS00119">
    <property type="entry name" value="PA2_ASP"/>
    <property type="match status" value="1"/>
</dbReference>
<dbReference type="InterPro" id="IPR033113">
    <property type="entry name" value="PLA2_histidine"/>
</dbReference>
<feature type="disulfide bond" evidence="12">
    <location>
        <begin position="55"/>
        <end position="72"/>
    </location>
</feature>
<dbReference type="InterPro" id="IPR016090">
    <property type="entry name" value="PLA2-like_dom"/>
</dbReference>
<evidence type="ECO:0000256" key="8">
    <source>
        <dbReference type="ARBA" id="ARBA00023098"/>
    </source>
</evidence>
<reference evidence="16 17" key="1">
    <citation type="journal article" date="2017" name="Nat. Ecol. Evol.">
        <title>Scallop genome provides insights into evolution of bilaterian karyotype and development.</title>
        <authorList>
            <person name="Wang S."/>
            <person name="Zhang J."/>
            <person name="Jiao W."/>
            <person name="Li J."/>
            <person name="Xun X."/>
            <person name="Sun Y."/>
            <person name="Guo X."/>
            <person name="Huan P."/>
            <person name="Dong B."/>
            <person name="Zhang L."/>
            <person name="Hu X."/>
            <person name="Sun X."/>
            <person name="Wang J."/>
            <person name="Zhao C."/>
            <person name="Wang Y."/>
            <person name="Wang D."/>
            <person name="Huang X."/>
            <person name="Wang R."/>
            <person name="Lv J."/>
            <person name="Li Y."/>
            <person name="Zhang Z."/>
            <person name="Liu B."/>
            <person name="Lu W."/>
            <person name="Hui Y."/>
            <person name="Liang J."/>
            <person name="Zhou Z."/>
            <person name="Hou R."/>
            <person name="Li X."/>
            <person name="Liu Y."/>
            <person name="Li H."/>
            <person name="Ning X."/>
            <person name="Lin Y."/>
            <person name="Zhao L."/>
            <person name="Xing Q."/>
            <person name="Dou J."/>
            <person name="Li Y."/>
            <person name="Mao J."/>
            <person name="Guo H."/>
            <person name="Dou H."/>
            <person name="Li T."/>
            <person name="Mu C."/>
            <person name="Jiang W."/>
            <person name="Fu Q."/>
            <person name="Fu X."/>
            <person name="Miao Y."/>
            <person name="Liu J."/>
            <person name="Yu Q."/>
            <person name="Li R."/>
            <person name="Liao H."/>
            <person name="Li X."/>
            <person name="Kong Y."/>
            <person name="Jiang Z."/>
            <person name="Chourrout D."/>
            <person name="Li R."/>
            <person name="Bao Z."/>
        </authorList>
    </citation>
    <scope>NUCLEOTIDE SEQUENCE [LARGE SCALE GENOMIC DNA]</scope>
    <source>
        <strain evidence="16 17">PY_sf001</strain>
    </source>
</reference>
<evidence type="ECO:0000256" key="9">
    <source>
        <dbReference type="ARBA" id="ARBA00023157"/>
    </source>
</evidence>
<evidence type="ECO:0000256" key="5">
    <source>
        <dbReference type="ARBA" id="ARBA00022801"/>
    </source>
</evidence>
<dbReference type="EMBL" id="NEDP02004470">
    <property type="protein sequence ID" value="OWF45540.1"/>
    <property type="molecule type" value="Genomic_DNA"/>
</dbReference>
<evidence type="ECO:0000256" key="3">
    <source>
        <dbReference type="ARBA" id="ARBA00022525"/>
    </source>
</evidence>
<keyword evidence="3 14" id="KW-0964">Secreted</keyword>
<protein>
    <recommendedName>
        <fullName evidence="2 14">Phospholipase A2</fullName>
        <ecNumber evidence="2 14">3.1.1.4</ecNumber>
    </recommendedName>
</protein>
<evidence type="ECO:0000256" key="6">
    <source>
        <dbReference type="ARBA" id="ARBA00022837"/>
    </source>
</evidence>
<dbReference type="PRINTS" id="PR00389">
    <property type="entry name" value="PHPHLIPASEA2"/>
</dbReference>
<dbReference type="AlphaFoldDB" id="A0A210Q9W5"/>
<feature type="disulfide bond" evidence="12">
    <location>
        <begin position="78"/>
        <end position="121"/>
    </location>
</feature>
<keyword evidence="6 11" id="KW-0106">Calcium</keyword>
<dbReference type="Proteomes" id="UP000242188">
    <property type="component" value="Unassembled WGS sequence"/>
</dbReference>
<dbReference type="CDD" id="cd00125">
    <property type="entry name" value="PLA2c"/>
    <property type="match status" value="1"/>
</dbReference>
<dbReference type="GO" id="GO:0050482">
    <property type="term" value="P:arachidonate secretion"/>
    <property type="evidence" value="ECO:0007669"/>
    <property type="project" value="InterPro"/>
</dbReference>
<dbReference type="InterPro" id="IPR033112">
    <property type="entry name" value="PLA2_Asp_AS"/>
</dbReference>
<feature type="domain" description="Phospholipase A2-like central" evidence="15">
    <location>
        <begin position="29"/>
        <end position="151"/>
    </location>
</feature>
<dbReference type="GO" id="GO:0006644">
    <property type="term" value="P:phospholipid metabolic process"/>
    <property type="evidence" value="ECO:0007669"/>
    <property type="project" value="InterPro"/>
</dbReference>
<dbReference type="GO" id="GO:0005509">
    <property type="term" value="F:calcium ion binding"/>
    <property type="evidence" value="ECO:0007669"/>
    <property type="project" value="InterPro"/>
</dbReference>
<gene>
    <name evidence="16" type="ORF">KP79_PYT07059</name>
</gene>
<dbReference type="Pfam" id="PF00068">
    <property type="entry name" value="Phospholip_A2_1"/>
    <property type="match status" value="1"/>
</dbReference>
<evidence type="ECO:0000256" key="4">
    <source>
        <dbReference type="ARBA" id="ARBA00022723"/>
    </source>
</evidence>